<feature type="transmembrane region" description="Helical" evidence="17">
    <location>
        <begin position="31"/>
        <end position="51"/>
    </location>
</feature>
<keyword evidence="16 17" id="KW-0472">Membrane</keyword>
<evidence type="ECO:0000256" key="17">
    <source>
        <dbReference type="SAM" id="Phobius"/>
    </source>
</evidence>
<dbReference type="Gene3D" id="1.20.1300.10">
    <property type="entry name" value="Fumarate reductase/succinate dehydrogenase, transmembrane subunit"/>
    <property type="match status" value="1"/>
</dbReference>
<keyword evidence="19" id="KW-1185">Reference proteome</keyword>
<evidence type="ECO:0000256" key="8">
    <source>
        <dbReference type="ARBA" id="ARBA00022519"/>
    </source>
</evidence>
<evidence type="ECO:0000256" key="11">
    <source>
        <dbReference type="ARBA" id="ARBA00022692"/>
    </source>
</evidence>
<keyword evidence="15" id="KW-0408">Iron</keyword>
<dbReference type="CDD" id="cd03495">
    <property type="entry name" value="SQR_TypeC_SdhD_like"/>
    <property type="match status" value="1"/>
</dbReference>
<accession>A0ABX1N634</accession>
<evidence type="ECO:0000256" key="13">
    <source>
        <dbReference type="ARBA" id="ARBA00022982"/>
    </source>
</evidence>
<evidence type="ECO:0000256" key="6">
    <source>
        <dbReference type="ARBA" id="ARBA00022448"/>
    </source>
</evidence>
<feature type="transmembrane region" description="Helical" evidence="17">
    <location>
        <begin position="72"/>
        <end position="93"/>
    </location>
</feature>
<keyword evidence="7" id="KW-1003">Cell membrane</keyword>
<comment type="subcellular location">
    <subcellularLocation>
        <location evidence="3">Cell inner membrane</location>
        <topology evidence="3">Multi-pass membrane protein</topology>
    </subcellularLocation>
</comment>
<keyword evidence="14 17" id="KW-1133">Transmembrane helix</keyword>
<dbReference type="NCBIfam" id="TIGR02968">
    <property type="entry name" value="succ_dehyd_anc"/>
    <property type="match status" value="1"/>
</dbReference>
<proteinExistence type="predicted"/>
<dbReference type="PANTHER" id="PTHR38689:SF1">
    <property type="entry name" value="SUCCINATE DEHYDROGENASE HYDROPHOBIC MEMBRANE ANCHOR SUBUNIT"/>
    <property type="match status" value="1"/>
</dbReference>
<evidence type="ECO:0000256" key="15">
    <source>
        <dbReference type="ARBA" id="ARBA00023004"/>
    </source>
</evidence>
<protein>
    <recommendedName>
        <fullName evidence="5">Succinate dehydrogenase hydrophobic membrane anchor subunit</fullName>
    </recommendedName>
</protein>
<sequence length="137" mass="14928">MSAYPGQEGLRDPLKVARGLGSAKTGVHHWWLQRTTAVALVPLSIWFLFLVGDLVPADYPMVLATIGQPVNAVFLIVFAVCLIWHGALGLQVIVEDYVHTRWLELTLQIALRFGALLGALACVMAMLAIWLAGTPHS</sequence>
<keyword evidence="10" id="KW-0349">Heme</keyword>
<dbReference type="PANTHER" id="PTHR38689">
    <property type="entry name" value="SUCCINATE DEHYDROGENASE HYDROPHOBIC MEMBRANE ANCHOR SUBUNIT"/>
    <property type="match status" value="1"/>
</dbReference>
<keyword evidence="12" id="KW-0479">Metal-binding</keyword>
<dbReference type="RefSeq" id="WP_169199941.1">
    <property type="nucleotide sequence ID" value="NZ_WTVH02000001.1"/>
</dbReference>
<keyword evidence="6" id="KW-0813">Transport</keyword>
<evidence type="ECO:0000313" key="18">
    <source>
        <dbReference type="EMBL" id="NMF94725.1"/>
    </source>
</evidence>
<dbReference type="EMBL" id="WTVH01000035">
    <property type="protein sequence ID" value="NMF94725.1"/>
    <property type="molecule type" value="Genomic_DNA"/>
</dbReference>
<comment type="pathway">
    <text evidence="4">Carbohydrate metabolism; tricarboxylic acid cycle.</text>
</comment>
<evidence type="ECO:0000256" key="12">
    <source>
        <dbReference type="ARBA" id="ARBA00022723"/>
    </source>
</evidence>
<dbReference type="InterPro" id="IPR034804">
    <property type="entry name" value="SQR/QFR_C/D"/>
</dbReference>
<dbReference type="InterPro" id="IPR014312">
    <property type="entry name" value="Succ_DH_anchor"/>
</dbReference>
<dbReference type="Proteomes" id="UP000601990">
    <property type="component" value="Unassembled WGS sequence"/>
</dbReference>
<evidence type="ECO:0000256" key="16">
    <source>
        <dbReference type="ARBA" id="ARBA00023136"/>
    </source>
</evidence>
<evidence type="ECO:0000256" key="14">
    <source>
        <dbReference type="ARBA" id="ARBA00022989"/>
    </source>
</evidence>
<organism evidence="18 19">
    <name type="scientific">Aromatoleum buckelii</name>
    <dbReference type="NCBI Taxonomy" id="200254"/>
    <lineage>
        <taxon>Bacteria</taxon>
        <taxon>Pseudomonadati</taxon>
        <taxon>Pseudomonadota</taxon>
        <taxon>Betaproteobacteria</taxon>
        <taxon>Rhodocyclales</taxon>
        <taxon>Rhodocyclaceae</taxon>
        <taxon>Aromatoleum</taxon>
    </lineage>
</organism>
<evidence type="ECO:0000256" key="4">
    <source>
        <dbReference type="ARBA" id="ARBA00005163"/>
    </source>
</evidence>
<keyword evidence="8" id="KW-0997">Cell inner membrane</keyword>
<dbReference type="SUPFAM" id="SSF81343">
    <property type="entry name" value="Fumarate reductase respiratory complex transmembrane subunits"/>
    <property type="match status" value="1"/>
</dbReference>
<dbReference type="InterPro" id="IPR000701">
    <property type="entry name" value="SuccDH_FuR_B_TM-su"/>
</dbReference>
<evidence type="ECO:0000256" key="10">
    <source>
        <dbReference type="ARBA" id="ARBA00022617"/>
    </source>
</evidence>
<evidence type="ECO:0000256" key="5">
    <source>
        <dbReference type="ARBA" id="ARBA00019425"/>
    </source>
</evidence>
<evidence type="ECO:0000256" key="7">
    <source>
        <dbReference type="ARBA" id="ARBA00022475"/>
    </source>
</evidence>
<keyword evidence="13" id="KW-0249">Electron transport</keyword>
<feature type="transmembrane region" description="Helical" evidence="17">
    <location>
        <begin position="113"/>
        <end position="133"/>
    </location>
</feature>
<gene>
    <name evidence="18" type="primary">sdhD</name>
    <name evidence="18" type="ORF">GO608_15485</name>
</gene>
<evidence type="ECO:0000256" key="1">
    <source>
        <dbReference type="ARBA" id="ARBA00001971"/>
    </source>
</evidence>
<comment type="caution">
    <text evidence="18">The sequence shown here is derived from an EMBL/GenBank/DDBJ whole genome shotgun (WGS) entry which is preliminary data.</text>
</comment>
<comment type="function">
    <text evidence="2">Membrane-anchoring subunit of succinate dehydrogenase (SDH).</text>
</comment>
<evidence type="ECO:0000256" key="9">
    <source>
        <dbReference type="ARBA" id="ARBA00022532"/>
    </source>
</evidence>
<reference evidence="18" key="1">
    <citation type="submission" date="2019-12" db="EMBL/GenBank/DDBJ databases">
        <title>Comparative genomics gives insights into the taxonomy of the Azoarcus-Aromatoleum group and reveals separate origins of nif in the plant-associated Azoarcus and non-plant-associated Aromatoleum sub-groups.</title>
        <authorList>
            <person name="Lafos M."/>
            <person name="Maluk M."/>
            <person name="Batista M."/>
            <person name="Junghare M."/>
            <person name="Carmona M."/>
            <person name="Faoro H."/>
            <person name="Cruz L.M."/>
            <person name="Battistoni F."/>
            <person name="De Souza E."/>
            <person name="Pedrosa F."/>
            <person name="Chen W.-M."/>
            <person name="Poole P.S."/>
            <person name="Dixon R.A."/>
            <person name="James E.K."/>
        </authorList>
    </citation>
    <scope>NUCLEOTIDE SEQUENCE</scope>
    <source>
        <strain evidence="18">U120</strain>
    </source>
</reference>
<keyword evidence="11 17" id="KW-0812">Transmembrane</keyword>
<comment type="cofactor">
    <cofactor evidence="1">
        <name>heme</name>
        <dbReference type="ChEBI" id="CHEBI:30413"/>
    </cofactor>
</comment>
<evidence type="ECO:0000256" key="2">
    <source>
        <dbReference type="ARBA" id="ARBA00004050"/>
    </source>
</evidence>
<evidence type="ECO:0000313" key="19">
    <source>
        <dbReference type="Proteomes" id="UP000601990"/>
    </source>
</evidence>
<keyword evidence="9" id="KW-0816">Tricarboxylic acid cycle</keyword>
<name>A0ABX1N634_9RHOO</name>
<evidence type="ECO:0000256" key="3">
    <source>
        <dbReference type="ARBA" id="ARBA00004429"/>
    </source>
</evidence>
<dbReference type="Pfam" id="PF01127">
    <property type="entry name" value="Sdh_cyt"/>
    <property type="match status" value="1"/>
</dbReference>